<accession>A0A936K572</accession>
<dbReference type="PANTHER" id="PTHR11236:SF50">
    <property type="entry name" value="AMINODEOXYCHORISMATE SYNTHASE COMPONENT 1"/>
    <property type="match status" value="1"/>
</dbReference>
<dbReference type="GO" id="GO:0000162">
    <property type="term" value="P:L-tryptophan biosynthetic process"/>
    <property type="evidence" value="ECO:0007669"/>
    <property type="project" value="TreeGrafter"/>
</dbReference>
<reference evidence="2 3" key="1">
    <citation type="submission" date="2020-10" db="EMBL/GenBank/DDBJ databases">
        <title>Connecting structure to function with the recovery of over 1000 high-quality activated sludge metagenome-assembled genomes encoding full-length rRNA genes using long-read sequencing.</title>
        <authorList>
            <person name="Singleton C.M."/>
            <person name="Petriglieri F."/>
            <person name="Kristensen J.M."/>
            <person name="Kirkegaard R.H."/>
            <person name="Michaelsen T.Y."/>
            <person name="Andersen M.H."/>
            <person name="Karst S.M."/>
            <person name="Dueholm M.S."/>
            <person name="Nielsen P.H."/>
            <person name="Albertsen M."/>
        </authorList>
    </citation>
    <scope>NUCLEOTIDE SEQUENCE [LARGE SCALE GENOMIC DNA]</scope>
    <source>
        <strain evidence="2">OdNE_18-Q3-R46-58_MAXAC.008</strain>
    </source>
</reference>
<dbReference type="Proteomes" id="UP000709959">
    <property type="component" value="Unassembled WGS sequence"/>
</dbReference>
<evidence type="ECO:0000313" key="2">
    <source>
        <dbReference type="EMBL" id="MBK8571506.1"/>
    </source>
</evidence>
<evidence type="ECO:0000313" key="3">
    <source>
        <dbReference type="Proteomes" id="UP000709959"/>
    </source>
</evidence>
<dbReference type="InterPro" id="IPR019999">
    <property type="entry name" value="Anth_synth_I-like"/>
</dbReference>
<dbReference type="InterPro" id="IPR015890">
    <property type="entry name" value="Chorismate_C"/>
</dbReference>
<dbReference type="Gene3D" id="3.60.120.10">
    <property type="entry name" value="Anthranilate synthase"/>
    <property type="match status" value="1"/>
</dbReference>
<name>A0A936K572_9BACT</name>
<dbReference type="SUPFAM" id="SSF56322">
    <property type="entry name" value="ADC synthase"/>
    <property type="match status" value="1"/>
</dbReference>
<gene>
    <name evidence="2" type="ORF">IPN91_02470</name>
</gene>
<proteinExistence type="predicted"/>
<dbReference type="PRINTS" id="PR00095">
    <property type="entry name" value="ANTSNTHASEI"/>
</dbReference>
<feature type="domain" description="Chorismate-utilising enzyme C-terminal" evidence="1">
    <location>
        <begin position="168"/>
        <end position="420"/>
    </location>
</feature>
<organism evidence="2 3">
    <name type="scientific">Candidatus Geothrix odensensis</name>
    <dbReference type="NCBI Taxonomy" id="2954440"/>
    <lineage>
        <taxon>Bacteria</taxon>
        <taxon>Pseudomonadati</taxon>
        <taxon>Acidobacteriota</taxon>
        <taxon>Holophagae</taxon>
        <taxon>Holophagales</taxon>
        <taxon>Holophagaceae</taxon>
        <taxon>Geothrix</taxon>
    </lineage>
</organism>
<dbReference type="InterPro" id="IPR005801">
    <property type="entry name" value="ADC_synthase"/>
</dbReference>
<sequence>MDLAPRHRHPLPLPASWPACAQGLLQRGAAWLHTGDTGESLLALPGQALVSRWNGRAWENRLGGGPLPGSPWEALASAVARKSCPWIGAATFELACDEAGLPRKPLEAGALGQHWAPVEEALHVKDGQAERWSWVDSPAGQDRWMDWLAPAAELGRASVQLEALWGEAQHQAAVEEIQVRILDGDFYVANLCAPFKGRLSGDPVALALMAFQRARPPFGALLDLGGLQLLSLSMERLLSRRGSLLRSQPIKGSAPLTGDPERDHMAAEALAADPKERAEHTMILDLVRNDLGRVAVAGSVQVVRPMAVETYPTVQHLVSTVEATARPGLGLAELLRAVLPGGSVTGAPKHAVCGHLAQAEAGPRGFYCGAVGWISANGDLDLALPIRTAQIQGEQLTYWTGGGITRRSDPAREWAELHLKTRAITG</sequence>
<dbReference type="AlphaFoldDB" id="A0A936K572"/>
<dbReference type="Pfam" id="PF00425">
    <property type="entry name" value="Chorismate_bind"/>
    <property type="match status" value="1"/>
</dbReference>
<dbReference type="PANTHER" id="PTHR11236">
    <property type="entry name" value="AMINOBENZOATE/ANTHRANILATE SYNTHASE"/>
    <property type="match status" value="1"/>
</dbReference>
<comment type="caution">
    <text evidence="2">The sequence shown here is derived from an EMBL/GenBank/DDBJ whole genome shotgun (WGS) entry which is preliminary data.</text>
</comment>
<dbReference type="EMBL" id="JADKCH010000001">
    <property type="protein sequence ID" value="MBK8571506.1"/>
    <property type="molecule type" value="Genomic_DNA"/>
</dbReference>
<dbReference type="GO" id="GO:0046820">
    <property type="term" value="F:4-amino-4-deoxychorismate synthase activity"/>
    <property type="evidence" value="ECO:0007669"/>
    <property type="project" value="TreeGrafter"/>
</dbReference>
<protein>
    <submittedName>
        <fullName evidence="2">Anthranilate synthase component I family protein</fullName>
    </submittedName>
</protein>
<evidence type="ECO:0000259" key="1">
    <source>
        <dbReference type="Pfam" id="PF00425"/>
    </source>
</evidence>